<feature type="region of interest" description="Disordered" evidence="1">
    <location>
        <begin position="33"/>
        <end position="66"/>
    </location>
</feature>
<protein>
    <submittedName>
        <fullName evidence="2">Blr7972 protein</fullName>
    </submittedName>
</protein>
<keyword evidence="3" id="KW-1185">Reference proteome</keyword>
<sequence>MLDPVAVLDGLRRLELLYELLLPRQQVLYDRTHKSPIAPKRASRQKSGCGHWRRDRRGAREQSSRRCLHQNVRGGGWFLQMNRNAGPMEQSAQADRRQKLPCPSYERSVVRVLTAAGIGSAIAPSQSADAARATGVAELRATREPESSKTAQRSVVFAPPESYAYAPWTPRSSPPKSL</sequence>
<dbReference type="EMBL" id="BA000040">
    <property type="protein sequence ID" value="BAC53237.1"/>
    <property type="molecule type" value="Genomic_DNA"/>
</dbReference>
<accession>Q89C26</accession>
<reference evidence="3" key="1">
    <citation type="journal article" date="2002" name="DNA Res.">
        <title>Complete genomic sequence of nitrogen-fixing symbiotic bacterium Bradyrhizobium japonicum USDA110.</title>
        <authorList>
            <person name="Kaneko T."/>
            <person name="Nakamura Y."/>
            <person name="Sato S."/>
            <person name="Minamisawa K."/>
            <person name="Uchiumi T."/>
            <person name="Sasamoto S."/>
            <person name="Watanabe A."/>
            <person name="Idesawa K."/>
            <person name="Iriguchi M."/>
            <person name="Kawashima K."/>
            <person name="Kohara M."/>
            <person name="Matsumoto M."/>
            <person name="Shimpo S."/>
            <person name="Tsuruoka H."/>
            <person name="Wada T."/>
            <person name="Yamada M."/>
            <person name="Tabata S."/>
        </authorList>
    </citation>
    <scope>NUCLEOTIDE SEQUENCE [LARGE SCALE GENOMIC DNA]</scope>
    <source>
        <strain evidence="3">JCM 10833 / BCRC 13528 / IAM 13628 / NBRC 14792 / USDA 110</strain>
    </source>
</reference>
<dbReference type="EnsemblBacteria" id="BAC53237">
    <property type="protein sequence ID" value="BAC53237"/>
    <property type="gene ID" value="BAC53237"/>
</dbReference>
<name>Q89C26_BRADU</name>
<evidence type="ECO:0000313" key="3">
    <source>
        <dbReference type="Proteomes" id="UP000002526"/>
    </source>
</evidence>
<dbReference type="AlphaFoldDB" id="Q89C26"/>
<proteinExistence type="predicted"/>
<dbReference type="OrthoDB" id="10015237at2"/>
<dbReference type="KEGG" id="bja:blr7972"/>
<evidence type="ECO:0000256" key="1">
    <source>
        <dbReference type="SAM" id="MobiDB-lite"/>
    </source>
</evidence>
<dbReference type="HOGENOM" id="CLU_1507844_0_0_5"/>
<feature type="region of interest" description="Disordered" evidence="1">
    <location>
        <begin position="123"/>
        <end position="156"/>
    </location>
</feature>
<dbReference type="InParanoid" id="Q89C26"/>
<evidence type="ECO:0000313" key="2">
    <source>
        <dbReference type="EMBL" id="BAC53237.1"/>
    </source>
</evidence>
<organism evidence="2 3">
    <name type="scientific">Bradyrhizobium diazoefficiens (strain JCM 10833 / BCRC 13528 / IAM 13628 / NBRC 14792 / USDA 110)</name>
    <dbReference type="NCBI Taxonomy" id="224911"/>
    <lineage>
        <taxon>Bacteria</taxon>
        <taxon>Pseudomonadati</taxon>
        <taxon>Pseudomonadota</taxon>
        <taxon>Alphaproteobacteria</taxon>
        <taxon>Hyphomicrobiales</taxon>
        <taxon>Nitrobacteraceae</taxon>
        <taxon>Bradyrhizobium</taxon>
    </lineage>
</organism>
<dbReference type="Proteomes" id="UP000002526">
    <property type="component" value="Chromosome"/>
</dbReference>
<gene>
    <name evidence="2" type="ordered locus">blr7972</name>
</gene>